<evidence type="ECO:0000256" key="15">
    <source>
        <dbReference type="ARBA" id="ARBA00034000"/>
    </source>
</evidence>
<evidence type="ECO:0000256" key="4">
    <source>
        <dbReference type="ARBA" id="ARBA00022475"/>
    </source>
</evidence>
<sequence length="230" mass="26170">MKVLKKSLTFIFVLLLMCGVFILGVGYMNYRKVIKETPIKEQVSEIRSNENYVTLEEVSPYLIKATVAIEDHRFYEHGGVDYISMLRALVQNVISKGIVGGGSTITQQLAKNMYFDYSANYIRKVSELFVAYDLEKQLSKDEILELYLNIINYGDNHIGILEASQGYFLKNPSKLTLDEASLLAGLPQSPSNYQLSNHSDAARNRQKYVLEAMVEYGYIDKSEVYSLEND</sequence>
<dbReference type="Proteomes" id="UP000464754">
    <property type="component" value="Chromosome"/>
</dbReference>
<keyword evidence="17" id="KW-0812">Transmembrane</keyword>
<dbReference type="GO" id="GO:0006508">
    <property type="term" value="P:proteolysis"/>
    <property type="evidence" value="ECO:0007669"/>
    <property type="project" value="UniProtKB-KW"/>
</dbReference>
<evidence type="ECO:0000256" key="11">
    <source>
        <dbReference type="ARBA" id="ARBA00022984"/>
    </source>
</evidence>
<dbReference type="EMBL" id="AP019695">
    <property type="protein sequence ID" value="BBK21420.1"/>
    <property type="molecule type" value="Genomic_DNA"/>
</dbReference>
<dbReference type="GO" id="GO:0009252">
    <property type="term" value="P:peptidoglycan biosynthetic process"/>
    <property type="evidence" value="ECO:0007669"/>
    <property type="project" value="UniProtKB-KW"/>
</dbReference>
<keyword evidence="13" id="KW-0511">Multifunctional enzyme</keyword>
<evidence type="ECO:0000256" key="8">
    <source>
        <dbReference type="ARBA" id="ARBA00022679"/>
    </source>
</evidence>
<dbReference type="AlphaFoldDB" id="A0A6N4TEQ9"/>
<protein>
    <recommendedName>
        <fullName evidence="18">Glycosyl transferase family 51 domain-containing protein</fullName>
    </recommendedName>
</protein>
<keyword evidence="7" id="KW-0328">Glycosyltransferase</keyword>
<dbReference type="KEGG" id="aarg:Aargi30884_03230"/>
<dbReference type="PANTHER" id="PTHR32282">
    <property type="entry name" value="BINDING PROTEIN TRANSPEPTIDASE, PUTATIVE-RELATED"/>
    <property type="match status" value="1"/>
</dbReference>
<dbReference type="InterPro" id="IPR036950">
    <property type="entry name" value="PBP_transglycosylase"/>
</dbReference>
<dbReference type="GO" id="GO:0005886">
    <property type="term" value="C:plasma membrane"/>
    <property type="evidence" value="ECO:0007669"/>
    <property type="project" value="UniProtKB-SubCell"/>
</dbReference>
<reference evidence="20" key="1">
    <citation type="submission" date="2019-05" db="EMBL/GenBank/DDBJ databases">
        <title>Complete genome sequencing of Absiella argi strain JCM 30884.</title>
        <authorList>
            <person name="Sakamoto M."/>
            <person name="Murakami T."/>
            <person name="Mori H."/>
        </authorList>
    </citation>
    <scope>NUCLEOTIDE SEQUENCE [LARGE SCALE GENOMIC DNA]</scope>
    <source>
        <strain evidence="20">JCM 30884</strain>
    </source>
</reference>
<evidence type="ECO:0000256" key="3">
    <source>
        <dbReference type="ARBA" id="ARBA00007739"/>
    </source>
</evidence>
<evidence type="ECO:0000256" key="13">
    <source>
        <dbReference type="ARBA" id="ARBA00023268"/>
    </source>
</evidence>
<dbReference type="GO" id="GO:0071555">
    <property type="term" value="P:cell wall organization"/>
    <property type="evidence" value="ECO:0007669"/>
    <property type="project" value="UniProtKB-KW"/>
</dbReference>
<accession>A0A6N4TEQ9</accession>
<dbReference type="GO" id="GO:0030288">
    <property type="term" value="C:outer membrane-bounded periplasmic space"/>
    <property type="evidence" value="ECO:0007669"/>
    <property type="project" value="TreeGrafter"/>
</dbReference>
<comment type="similarity">
    <text evidence="2">In the C-terminal section; belongs to the transpeptidase family.</text>
</comment>
<organism evidence="19 20">
    <name type="scientific">Amedibacterium intestinale</name>
    <dbReference type="NCBI Taxonomy" id="2583452"/>
    <lineage>
        <taxon>Bacteria</taxon>
        <taxon>Bacillati</taxon>
        <taxon>Bacillota</taxon>
        <taxon>Erysipelotrichia</taxon>
        <taxon>Erysipelotrichales</taxon>
        <taxon>Erysipelotrichaceae</taxon>
        <taxon>Amedibacterium</taxon>
    </lineage>
</organism>
<gene>
    <name evidence="19" type="ORF">Aargi30884_03230</name>
</gene>
<evidence type="ECO:0000256" key="14">
    <source>
        <dbReference type="ARBA" id="ARBA00023316"/>
    </source>
</evidence>
<dbReference type="InterPro" id="IPR001264">
    <property type="entry name" value="Glyco_trans_51"/>
</dbReference>
<keyword evidence="6" id="KW-0645">Protease</keyword>
<dbReference type="InterPro" id="IPR050396">
    <property type="entry name" value="Glycosyltr_51/Transpeptidase"/>
</dbReference>
<dbReference type="GO" id="GO:0008955">
    <property type="term" value="F:peptidoglycan glycosyltransferase activity"/>
    <property type="evidence" value="ECO:0007669"/>
    <property type="project" value="UniProtKB-EC"/>
</dbReference>
<keyword evidence="5" id="KW-0121">Carboxypeptidase</keyword>
<keyword evidence="4" id="KW-1003">Cell membrane</keyword>
<dbReference type="GO" id="GO:0008360">
    <property type="term" value="P:regulation of cell shape"/>
    <property type="evidence" value="ECO:0007669"/>
    <property type="project" value="UniProtKB-KW"/>
</dbReference>
<evidence type="ECO:0000313" key="19">
    <source>
        <dbReference type="EMBL" id="BBK21420.1"/>
    </source>
</evidence>
<evidence type="ECO:0000313" key="20">
    <source>
        <dbReference type="Proteomes" id="UP000464754"/>
    </source>
</evidence>
<name>A0A6N4TEQ9_9FIRM</name>
<keyword evidence="12 17" id="KW-0472">Membrane</keyword>
<dbReference type="PANTHER" id="PTHR32282:SF11">
    <property type="entry name" value="PENICILLIN-BINDING PROTEIN 1B"/>
    <property type="match status" value="1"/>
</dbReference>
<dbReference type="RefSeq" id="WP_115714633.1">
    <property type="nucleotide sequence ID" value="NZ_AP019695.1"/>
</dbReference>
<keyword evidence="9" id="KW-0378">Hydrolase</keyword>
<keyword evidence="17" id="KW-1133">Transmembrane helix</keyword>
<evidence type="ECO:0000256" key="1">
    <source>
        <dbReference type="ARBA" id="ARBA00004236"/>
    </source>
</evidence>
<dbReference type="FunFam" id="1.10.3810.10:FF:000001">
    <property type="entry name" value="Penicillin-binding protein 1A"/>
    <property type="match status" value="1"/>
</dbReference>
<comment type="catalytic activity">
    <reaction evidence="16">
        <text>[GlcNAc-(1-&gt;4)-Mur2Ac(oyl-L-Ala-gamma-D-Glu-L-Lys-D-Ala-D-Ala)](n)-di-trans,octa-cis-undecaprenyl diphosphate + beta-D-GlcNAc-(1-&gt;4)-Mur2Ac(oyl-L-Ala-gamma-D-Glu-L-Lys-D-Ala-D-Ala)-di-trans,octa-cis-undecaprenyl diphosphate = [GlcNAc-(1-&gt;4)-Mur2Ac(oyl-L-Ala-gamma-D-Glu-L-Lys-D-Ala-D-Ala)](n+1)-di-trans,octa-cis-undecaprenyl diphosphate + di-trans,octa-cis-undecaprenyl diphosphate + H(+)</text>
        <dbReference type="Rhea" id="RHEA:23708"/>
        <dbReference type="Rhea" id="RHEA-COMP:9602"/>
        <dbReference type="Rhea" id="RHEA-COMP:9603"/>
        <dbReference type="ChEBI" id="CHEBI:15378"/>
        <dbReference type="ChEBI" id="CHEBI:58405"/>
        <dbReference type="ChEBI" id="CHEBI:60033"/>
        <dbReference type="ChEBI" id="CHEBI:78435"/>
        <dbReference type="EC" id="2.4.99.28"/>
    </reaction>
</comment>
<keyword evidence="20" id="KW-1185">Reference proteome</keyword>
<evidence type="ECO:0000256" key="2">
    <source>
        <dbReference type="ARBA" id="ARBA00007090"/>
    </source>
</evidence>
<keyword evidence="8" id="KW-0808">Transferase</keyword>
<evidence type="ECO:0000256" key="16">
    <source>
        <dbReference type="ARBA" id="ARBA00049902"/>
    </source>
</evidence>
<comment type="catalytic activity">
    <reaction evidence="15">
        <text>Preferential cleavage: (Ac)2-L-Lys-D-Ala-|-D-Ala. Also transpeptidation of peptidyl-alanyl moieties that are N-acyl substituents of D-alanine.</text>
        <dbReference type="EC" id="3.4.16.4"/>
    </reaction>
</comment>
<feature type="transmembrane region" description="Helical" evidence="17">
    <location>
        <begin position="7"/>
        <end position="30"/>
    </location>
</feature>
<keyword evidence="10" id="KW-0133">Cell shape</keyword>
<evidence type="ECO:0000256" key="17">
    <source>
        <dbReference type="SAM" id="Phobius"/>
    </source>
</evidence>
<evidence type="ECO:0000256" key="5">
    <source>
        <dbReference type="ARBA" id="ARBA00022645"/>
    </source>
</evidence>
<dbReference type="Pfam" id="PF00912">
    <property type="entry name" value="Transgly"/>
    <property type="match status" value="1"/>
</dbReference>
<dbReference type="SUPFAM" id="SSF53955">
    <property type="entry name" value="Lysozyme-like"/>
    <property type="match status" value="1"/>
</dbReference>
<dbReference type="Gene3D" id="1.10.3810.10">
    <property type="entry name" value="Biosynthetic peptidoglycan transglycosylase-like"/>
    <property type="match status" value="1"/>
</dbReference>
<feature type="domain" description="Glycosyl transferase family 51" evidence="18">
    <location>
        <begin position="43"/>
        <end position="213"/>
    </location>
</feature>
<evidence type="ECO:0000256" key="7">
    <source>
        <dbReference type="ARBA" id="ARBA00022676"/>
    </source>
</evidence>
<evidence type="ECO:0000256" key="6">
    <source>
        <dbReference type="ARBA" id="ARBA00022670"/>
    </source>
</evidence>
<evidence type="ECO:0000256" key="9">
    <source>
        <dbReference type="ARBA" id="ARBA00022801"/>
    </source>
</evidence>
<proteinExistence type="inferred from homology"/>
<evidence type="ECO:0000256" key="12">
    <source>
        <dbReference type="ARBA" id="ARBA00023136"/>
    </source>
</evidence>
<dbReference type="InterPro" id="IPR023346">
    <property type="entry name" value="Lysozyme-like_dom_sf"/>
</dbReference>
<comment type="subcellular location">
    <subcellularLocation>
        <location evidence="1">Cell membrane</location>
    </subcellularLocation>
</comment>
<evidence type="ECO:0000259" key="18">
    <source>
        <dbReference type="Pfam" id="PF00912"/>
    </source>
</evidence>
<dbReference type="GO" id="GO:0009002">
    <property type="term" value="F:serine-type D-Ala-D-Ala carboxypeptidase activity"/>
    <property type="evidence" value="ECO:0007669"/>
    <property type="project" value="UniProtKB-EC"/>
</dbReference>
<keyword evidence="11" id="KW-0573">Peptidoglycan synthesis</keyword>
<comment type="similarity">
    <text evidence="3">In the N-terminal section; belongs to the glycosyltransferase 51 family.</text>
</comment>
<evidence type="ECO:0000256" key="10">
    <source>
        <dbReference type="ARBA" id="ARBA00022960"/>
    </source>
</evidence>
<keyword evidence="14" id="KW-0961">Cell wall biogenesis/degradation</keyword>